<keyword evidence="1" id="KW-0479">Metal-binding</keyword>
<dbReference type="SUPFAM" id="SSF56529">
    <property type="entry name" value="FAH"/>
    <property type="match status" value="1"/>
</dbReference>
<accession>A0A132EZK4</accession>
<evidence type="ECO:0000259" key="2">
    <source>
        <dbReference type="Pfam" id="PF01557"/>
    </source>
</evidence>
<dbReference type="EMBL" id="LPJX01000041">
    <property type="protein sequence ID" value="KWF64652.1"/>
    <property type="molecule type" value="Genomic_DNA"/>
</dbReference>
<dbReference type="GO" id="GO:0018773">
    <property type="term" value="F:acetylpyruvate hydrolase activity"/>
    <property type="evidence" value="ECO:0007669"/>
    <property type="project" value="TreeGrafter"/>
</dbReference>
<comment type="caution">
    <text evidence="3">The sequence shown here is derived from an EMBL/GenBank/DDBJ whole genome shotgun (WGS) entry which is preliminary data.</text>
</comment>
<dbReference type="GO" id="GO:0046872">
    <property type="term" value="F:metal ion binding"/>
    <property type="evidence" value="ECO:0007669"/>
    <property type="project" value="UniProtKB-KW"/>
</dbReference>
<dbReference type="InterPro" id="IPR011234">
    <property type="entry name" value="Fumarylacetoacetase-like_C"/>
</dbReference>
<evidence type="ECO:0000256" key="1">
    <source>
        <dbReference type="ARBA" id="ARBA00022723"/>
    </source>
</evidence>
<dbReference type="PANTHER" id="PTHR11820:SF7">
    <property type="entry name" value="ACYLPYRUVASE FAHD1, MITOCHONDRIAL"/>
    <property type="match status" value="1"/>
</dbReference>
<dbReference type="GO" id="GO:0019628">
    <property type="term" value="P:urate catabolic process"/>
    <property type="evidence" value="ECO:0007669"/>
    <property type="project" value="UniProtKB-UniPathway"/>
</dbReference>
<dbReference type="PANTHER" id="PTHR11820">
    <property type="entry name" value="ACYLPYRUVASE"/>
    <property type="match status" value="1"/>
</dbReference>
<sequence>MTSSYSLATFRHQGKPTPVIEVGRRYWPISAVAPELIPEESPRGLMQLFDDWAQSHARLARLAARLASEGAPGEINAPRKLEDILAPLLYPNKLIMLGANYLDHMQQDAGVADFEKATKIPVLFMKPPTTAIVGSGASVPFPVQTKKFDWEIELAVVIGQRATRLTMENAMDCVAGYTIGIDLSARDWQFHDKHLVKFDLFGGKAFDSSNPLGPCVVPADQINGGDLQMTLKVNGEVKQHARTSLMIWSIPEQLVAITEHVTLEPGDIVMTGTPSGVGLKTGTFLNPGDRMDASIEGIGDLVVQVQA</sequence>
<dbReference type="Proteomes" id="UP000061512">
    <property type="component" value="Unassembled WGS sequence"/>
</dbReference>
<evidence type="ECO:0000313" key="3">
    <source>
        <dbReference type="EMBL" id="KWF64652.1"/>
    </source>
</evidence>
<name>A0A132EZK4_9BURK</name>
<organism evidence="3 4">
    <name type="scientific">Burkholderia pseudomultivorans</name>
    <dbReference type="NCBI Taxonomy" id="1207504"/>
    <lineage>
        <taxon>Bacteria</taxon>
        <taxon>Pseudomonadati</taxon>
        <taxon>Pseudomonadota</taxon>
        <taxon>Betaproteobacteria</taxon>
        <taxon>Burkholderiales</taxon>
        <taxon>Burkholderiaceae</taxon>
        <taxon>Burkholderia</taxon>
        <taxon>Burkholderia cepacia complex</taxon>
    </lineage>
</organism>
<reference evidence="3 4" key="1">
    <citation type="submission" date="2015-11" db="EMBL/GenBank/DDBJ databases">
        <title>Expanding the genomic diversity of Burkholderia species for the development of highly accurate diagnostics.</title>
        <authorList>
            <person name="Sahl J."/>
            <person name="Keim P."/>
            <person name="Wagner D."/>
        </authorList>
    </citation>
    <scope>NUCLEOTIDE SEQUENCE [LARGE SCALE GENOMIC DNA]</scope>
    <source>
        <strain evidence="3 4">MSMB574WGS</strain>
    </source>
</reference>
<dbReference type="UniPathway" id="UPA00394"/>
<evidence type="ECO:0000313" key="4">
    <source>
        <dbReference type="Proteomes" id="UP000061512"/>
    </source>
</evidence>
<dbReference type="AlphaFoldDB" id="A0A132EZK4"/>
<feature type="domain" description="Fumarylacetoacetase-like C-terminal" evidence="2">
    <location>
        <begin position="94"/>
        <end position="305"/>
    </location>
</feature>
<protein>
    <submittedName>
        <fullName evidence="3">4-hydroxyphenylacetate degradation protein</fullName>
    </submittedName>
</protein>
<dbReference type="InterPro" id="IPR036663">
    <property type="entry name" value="Fumarylacetoacetase_C_sf"/>
</dbReference>
<dbReference type="RefSeq" id="WP_060299258.1">
    <property type="nucleotide sequence ID" value="NZ_LPJX01000041.1"/>
</dbReference>
<gene>
    <name evidence="3" type="ORF">WT57_20860</name>
</gene>
<dbReference type="Pfam" id="PF01557">
    <property type="entry name" value="FAA_hydrolase"/>
    <property type="match status" value="1"/>
</dbReference>
<proteinExistence type="predicted"/>
<dbReference type="Gene3D" id="3.90.850.10">
    <property type="entry name" value="Fumarylacetoacetase-like, C-terminal domain"/>
    <property type="match status" value="1"/>
</dbReference>